<dbReference type="GO" id="GO:0003677">
    <property type="term" value="F:DNA binding"/>
    <property type="evidence" value="ECO:0007669"/>
    <property type="project" value="UniProtKB-KW"/>
</dbReference>
<evidence type="ECO:0000256" key="2">
    <source>
        <dbReference type="ARBA" id="ARBA00023125"/>
    </source>
</evidence>
<organism evidence="6 7">
    <name type="scientific">Methylocystis bryophila</name>
    <dbReference type="NCBI Taxonomy" id="655015"/>
    <lineage>
        <taxon>Bacteria</taxon>
        <taxon>Pseudomonadati</taxon>
        <taxon>Pseudomonadota</taxon>
        <taxon>Alphaproteobacteria</taxon>
        <taxon>Hyphomicrobiales</taxon>
        <taxon>Methylocystaceae</taxon>
        <taxon>Methylocystis</taxon>
    </lineage>
</organism>
<keyword evidence="1 3" id="KW-0597">Phosphoprotein</keyword>
<dbReference type="InterPro" id="IPR039420">
    <property type="entry name" value="WalR-like"/>
</dbReference>
<feature type="domain" description="HTH luxR-type" evidence="4">
    <location>
        <begin position="148"/>
        <end position="213"/>
    </location>
</feature>
<dbReference type="KEGG" id="mbry:B1812_11515"/>
<dbReference type="CDD" id="cd17535">
    <property type="entry name" value="REC_NarL-like"/>
    <property type="match status" value="1"/>
</dbReference>
<dbReference type="SMART" id="SM00421">
    <property type="entry name" value="HTH_LUXR"/>
    <property type="match status" value="1"/>
</dbReference>
<dbReference type="InterPro" id="IPR058245">
    <property type="entry name" value="NreC/VraR/RcsB-like_REC"/>
</dbReference>
<dbReference type="InterPro" id="IPR001789">
    <property type="entry name" value="Sig_transdc_resp-reg_receiver"/>
</dbReference>
<accession>A0A1W6MVF7</accession>
<keyword evidence="2 6" id="KW-0238">DNA-binding</keyword>
<dbReference type="PRINTS" id="PR00038">
    <property type="entry name" value="HTHLUXR"/>
</dbReference>
<dbReference type="EMBL" id="CP019948">
    <property type="protein sequence ID" value="ARN81593.1"/>
    <property type="molecule type" value="Genomic_DNA"/>
</dbReference>
<dbReference type="AlphaFoldDB" id="A0A1W6MVF7"/>
<dbReference type="CDD" id="cd06170">
    <property type="entry name" value="LuxR_C_like"/>
    <property type="match status" value="1"/>
</dbReference>
<dbReference type="Pfam" id="PF00072">
    <property type="entry name" value="Response_reg"/>
    <property type="match status" value="1"/>
</dbReference>
<feature type="domain" description="Response regulatory" evidence="5">
    <location>
        <begin position="5"/>
        <end position="121"/>
    </location>
</feature>
<dbReference type="InterPro" id="IPR016032">
    <property type="entry name" value="Sig_transdc_resp-reg_C-effctor"/>
</dbReference>
<proteinExistence type="predicted"/>
<dbReference type="OrthoDB" id="9782896at2"/>
<evidence type="ECO:0000256" key="3">
    <source>
        <dbReference type="PROSITE-ProRule" id="PRU00169"/>
    </source>
</evidence>
<dbReference type="Pfam" id="PF00196">
    <property type="entry name" value="GerE"/>
    <property type="match status" value="1"/>
</dbReference>
<dbReference type="SMART" id="SM00448">
    <property type="entry name" value="REC"/>
    <property type="match status" value="1"/>
</dbReference>
<dbReference type="GO" id="GO:0000160">
    <property type="term" value="P:phosphorelay signal transduction system"/>
    <property type="evidence" value="ECO:0007669"/>
    <property type="project" value="InterPro"/>
</dbReference>
<dbReference type="STRING" id="655015.B1812_11515"/>
<reference evidence="6 7" key="1">
    <citation type="submission" date="2017-02" db="EMBL/GenBank/DDBJ databases">
        <authorList>
            <person name="Peterson S.W."/>
        </authorList>
    </citation>
    <scope>NUCLEOTIDE SEQUENCE [LARGE SCALE GENOMIC DNA]</scope>
    <source>
        <strain evidence="6 7">S285</strain>
    </source>
</reference>
<evidence type="ECO:0000256" key="1">
    <source>
        <dbReference type="ARBA" id="ARBA00022553"/>
    </source>
</evidence>
<sequence>MSDLSILLVDDHPIVREGYRRLLERWPGYRVVAEAGDAAAAYEAYRKFRPDVTVMDLALPGAGGLEALRHIRQWDKRARVLIFSMHTGAAFALKAFEAGAMGYVTKNSDADELLRAVACIAAATPGSTRMALSNDIALEVAAERLAGKTSPVDRLAPRETEILRLVATGMTTQAIADALCLSPKTVQNYTYQIKAKLGVETDALLVWTALRAGLVAWA</sequence>
<evidence type="ECO:0000313" key="7">
    <source>
        <dbReference type="Proteomes" id="UP000193978"/>
    </source>
</evidence>
<dbReference type="PROSITE" id="PS50110">
    <property type="entry name" value="RESPONSE_REGULATORY"/>
    <property type="match status" value="1"/>
</dbReference>
<dbReference type="InterPro" id="IPR000792">
    <property type="entry name" value="Tscrpt_reg_LuxR_C"/>
</dbReference>
<dbReference type="PANTHER" id="PTHR43214:SF43">
    <property type="entry name" value="TWO-COMPONENT RESPONSE REGULATOR"/>
    <property type="match status" value="1"/>
</dbReference>
<keyword evidence="7" id="KW-1185">Reference proteome</keyword>
<dbReference type="Gene3D" id="3.40.50.2300">
    <property type="match status" value="1"/>
</dbReference>
<dbReference type="RefSeq" id="WP_085771710.1">
    <property type="nucleotide sequence ID" value="NZ_AP027149.1"/>
</dbReference>
<dbReference type="SUPFAM" id="SSF46894">
    <property type="entry name" value="C-terminal effector domain of the bipartite response regulators"/>
    <property type="match status" value="1"/>
</dbReference>
<dbReference type="Proteomes" id="UP000193978">
    <property type="component" value="Chromosome"/>
</dbReference>
<dbReference type="GO" id="GO:0006355">
    <property type="term" value="P:regulation of DNA-templated transcription"/>
    <property type="evidence" value="ECO:0007669"/>
    <property type="project" value="InterPro"/>
</dbReference>
<gene>
    <name evidence="6" type="ORF">B1812_11515</name>
</gene>
<dbReference type="Gene3D" id="1.10.10.10">
    <property type="entry name" value="Winged helix-like DNA-binding domain superfamily/Winged helix DNA-binding domain"/>
    <property type="match status" value="1"/>
</dbReference>
<name>A0A1W6MVF7_9HYPH</name>
<evidence type="ECO:0000259" key="4">
    <source>
        <dbReference type="PROSITE" id="PS50043"/>
    </source>
</evidence>
<protein>
    <submittedName>
        <fullName evidence="6">DNA-binding response regulator</fullName>
    </submittedName>
</protein>
<dbReference type="PANTHER" id="PTHR43214">
    <property type="entry name" value="TWO-COMPONENT RESPONSE REGULATOR"/>
    <property type="match status" value="1"/>
</dbReference>
<feature type="modified residue" description="4-aspartylphosphate" evidence="3">
    <location>
        <position position="56"/>
    </location>
</feature>
<evidence type="ECO:0000313" key="6">
    <source>
        <dbReference type="EMBL" id="ARN81593.1"/>
    </source>
</evidence>
<dbReference type="InterPro" id="IPR036388">
    <property type="entry name" value="WH-like_DNA-bd_sf"/>
</dbReference>
<evidence type="ECO:0000259" key="5">
    <source>
        <dbReference type="PROSITE" id="PS50110"/>
    </source>
</evidence>
<dbReference type="SUPFAM" id="SSF52172">
    <property type="entry name" value="CheY-like"/>
    <property type="match status" value="1"/>
</dbReference>
<dbReference type="PROSITE" id="PS50043">
    <property type="entry name" value="HTH_LUXR_2"/>
    <property type="match status" value="1"/>
</dbReference>
<dbReference type="InterPro" id="IPR011006">
    <property type="entry name" value="CheY-like_superfamily"/>
</dbReference>